<keyword evidence="3" id="KW-0175">Coiled coil</keyword>
<dbReference type="Proteomes" id="UP001597068">
    <property type="component" value="Unassembled WGS sequence"/>
</dbReference>
<feature type="transmembrane region" description="Helical" evidence="4">
    <location>
        <begin position="41"/>
        <end position="60"/>
    </location>
</feature>
<evidence type="ECO:0000256" key="1">
    <source>
        <dbReference type="ARBA" id="ARBA00004370"/>
    </source>
</evidence>
<keyword evidence="4" id="KW-1133">Transmembrane helix</keyword>
<sequence length="193" mass="20446">MGSDARDARRALRAARIELRTATADLDRLEGRRPRRSVPRWAVLVVVVAVVLAAVTAVMVQRRVSTTVYPDAEVIAATRALITPVLTPDVADPDAAGRILDDATGSFRDEFAQSGGAYRALVARLGTRTTGTVDGVAIADRRGDAASVLVTAVLVTSRTDAAPQTTDPRRLRLMVAVAPDGGRLKLADVELVP</sequence>
<comment type="caution">
    <text evidence="5">The sequence shown here is derived from an EMBL/GenBank/DDBJ whole genome shotgun (WGS) entry which is preliminary data.</text>
</comment>
<evidence type="ECO:0000256" key="3">
    <source>
        <dbReference type="SAM" id="Coils"/>
    </source>
</evidence>
<evidence type="ECO:0000313" key="5">
    <source>
        <dbReference type="EMBL" id="MFD0924534.1"/>
    </source>
</evidence>
<keyword evidence="6" id="KW-1185">Reference proteome</keyword>
<evidence type="ECO:0000256" key="4">
    <source>
        <dbReference type="SAM" id="Phobius"/>
    </source>
</evidence>
<evidence type="ECO:0008006" key="7">
    <source>
        <dbReference type="Google" id="ProtNLM"/>
    </source>
</evidence>
<dbReference type="PANTHER" id="PTHR37042">
    <property type="entry name" value="OUTER MEMBRANE PROTEIN RV1973"/>
    <property type="match status" value="1"/>
</dbReference>
<gene>
    <name evidence="5" type="ORF">ACFQ04_02170</name>
</gene>
<comment type="subcellular location">
    <subcellularLocation>
        <location evidence="1">Membrane</location>
    </subcellularLocation>
</comment>
<dbReference type="EMBL" id="JBHTIL010000001">
    <property type="protein sequence ID" value="MFD0924534.1"/>
    <property type="molecule type" value="Genomic_DNA"/>
</dbReference>
<proteinExistence type="predicted"/>
<evidence type="ECO:0000256" key="2">
    <source>
        <dbReference type="ARBA" id="ARBA00023136"/>
    </source>
</evidence>
<organism evidence="5 6">
    <name type="scientific">Williamsia deligens</name>
    <dbReference type="NCBI Taxonomy" id="321325"/>
    <lineage>
        <taxon>Bacteria</taxon>
        <taxon>Bacillati</taxon>
        <taxon>Actinomycetota</taxon>
        <taxon>Actinomycetes</taxon>
        <taxon>Mycobacteriales</taxon>
        <taxon>Nocardiaceae</taxon>
        <taxon>Williamsia</taxon>
    </lineage>
</organism>
<evidence type="ECO:0000313" key="6">
    <source>
        <dbReference type="Proteomes" id="UP001597068"/>
    </source>
</evidence>
<dbReference type="PANTHER" id="PTHR37042:SF4">
    <property type="entry name" value="OUTER MEMBRANE PROTEIN RV1973"/>
    <property type="match status" value="1"/>
</dbReference>
<reference evidence="6" key="1">
    <citation type="journal article" date="2019" name="Int. J. Syst. Evol. Microbiol.">
        <title>The Global Catalogue of Microorganisms (GCM) 10K type strain sequencing project: providing services to taxonomists for standard genome sequencing and annotation.</title>
        <authorList>
            <consortium name="The Broad Institute Genomics Platform"/>
            <consortium name="The Broad Institute Genome Sequencing Center for Infectious Disease"/>
            <person name="Wu L."/>
            <person name="Ma J."/>
        </authorList>
    </citation>
    <scope>NUCLEOTIDE SEQUENCE [LARGE SCALE GENOMIC DNA]</scope>
    <source>
        <strain evidence="6">CCUG 50873</strain>
    </source>
</reference>
<keyword evidence="2 4" id="KW-0472">Membrane</keyword>
<keyword evidence="4" id="KW-0812">Transmembrane</keyword>
<dbReference type="RefSeq" id="WP_253647441.1">
    <property type="nucleotide sequence ID" value="NZ_BAAAMO010000002.1"/>
</dbReference>
<accession>A0ABW3G1J4</accession>
<name>A0ABW3G1J4_9NOCA</name>
<protein>
    <recommendedName>
        <fullName evidence="7">Mce-associated membrane protein</fullName>
    </recommendedName>
</protein>
<feature type="coiled-coil region" evidence="3">
    <location>
        <begin position="5"/>
        <end position="32"/>
    </location>
</feature>